<evidence type="ECO:0000256" key="1">
    <source>
        <dbReference type="SAM" id="MobiDB-lite"/>
    </source>
</evidence>
<feature type="transmembrane region" description="Helical" evidence="2">
    <location>
        <begin position="370"/>
        <end position="398"/>
    </location>
</feature>
<feature type="transmembrane region" description="Helical" evidence="2">
    <location>
        <begin position="338"/>
        <end position="358"/>
    </location>
</feature>
<organism evidence="3 4">
    <name type="scientific">Mesorhabditis belari</name>
    <dbReference type="NCBI Taxonomy" id="2138241"/>
    <lineage>
        <taxon>Eukaryota</taxon>
        <taxon>Metazoa</taxon>
        <taxon>Ecdysozoa</taxon>
        <taxon>Nematoda</taxon>
        <taxon>Chromadorea</taxon>
        <taxon>Rhabditida</taxon>
        <taxon>Rhabditina</taxon>
        <taxon>Rhabditomorpha</taxon>
        <taxon>Rhabditoidea</taxon>
        <taxon>Rhabditidae</taxon>
        <taxon>Mesorhabditinae</taxon>
        <taxon>Mesorhabditis</taxon>
    </lineage>
</organism>
<keyword evidence="2" id="KW-1133">Transmembrane helix</keyword>
<evidence type="ECO:0000313" key="4">
    <source>
        <dbReference type="WBParaSite" id="MBELARI_LOCUS12416"/>
    </source>
</evidence>
<evidence type="ECO:0000256" key="2">
    <source>
        <dbReference type="SAM" id="Phobius"/>
    </source>
</evidence>
<proteinExistence type="predicted"/>
<keyword evidence="3" id="KW-1185">Reference proteome</keyword>
<accession>A0AAF3EET8</accession>
<name>A0AAF3EET8_9BILA</name>
<keyword evidence="2" id="KW-0812">Transmembrane</keyword>
<protein>
    <submittedName>
        <fullName evidence="4">Uncharacterized protein</fullName>
    </submittedName>
</protein>
<reference evidence="4" key="1">
    <citation type="submission" date="2024-02" db="UniProtKB">
        <authorList>
            <consortium name="WormBaseParasite"/>
        </authorList>
    </citation>
    <scope>IDENTIFICATION</scope>
</reference>
<dbReference type="WBParaSite" id="MBELARI_LOCUS12416">
    <property type="protein sequence ID" value="MBELARI_LOCUS12416"/>
    <property type="gene ID" value="MBELARI_LOCUS12416"/>
</dbReference>
<feature type="compositionally biased region" description="Low complexity" evidence="1">
    <location>
        <begin position="294"/>
        <end position="303"/>
    </location>
</feature>
<sequence>MKAVVNSIGSGDCLPEFTADFVLHMFSHQEAQRKSPTLSGSHLETKEKPTWATFSIPTTLTSILKSARWAHGKPGCEYSLISGPPTRNASKVNERFIMTLRDQDIFVPQFLRMQLYSLLIPANCTPSIGIELVNLTSVRHRTLSADSTREHCSGVLMVMAVGYQNPYQLQWQDDIEANPRYLDDRIICNQYALNVTVEVLAIGNGNLAIWALPNQKTDNQTAIPLNITKKLNFEANVSGVHVHWDPIGDTKDGLSFLLLQMSNWNWDIPSDQANYRGHPPQPPPSSGLERTHQHPQPVHQQKQGYIPNVQSQVPPGTQVVYIERQAPAVSQTKYLCTLIAISSFFPIAWPYMGLYLMVKACRGDLGTHRWSYFACGLALVTLFTVFLILTIVLIVLAFKNNDDDDY</sequence>
<dbReference type="AlphaFoldDB" id="A0AAF3EET8"/>
<keyword evidence="2" id="KW-0472">Membrane</keyword>
<evidence type="ECO:0000313" key="3">
    <source>
        <dbReference type="Proteomes" id="UP000887575"/>
    </source>
</evidence>
<feature type="region of interest" description="Disordered" evidence="1">
    <location>
        <begin position="270"/>
        <end position="305"/>
    </location>
</feature>
<dbReference type="Proteomes" id="UP000887575">
    <property type="component" value="Unassembled WGS sequence"/>
</dbReference>